<dbReference type="AlphaFoldDB" id="A0A1R0X0Z2"/>
<proteinExistence type="predicted"/>
<reference evidence="1 2" key="1">
    <citation type="submission" date="2016-10" db="EMBL/GenBank/DDBJ databases">
        <title>Paenibacillus species isolates.</title>
        <authorList>
            <person name="Beno S.M."/>
        </authorList>
    </citation>
    <scope>NUCLEOTIDE SEQUENCE [LARGE SCALE GENOMIC DNA]</scope>
    <source>
        <strain evidence="1 2">FSL H7-0604</strain>
    </source>
</reference>
<name>A0A1R0X0Z2_9BACL</name>
<accession>A0A1R0X0Z2</accession>
<protein>
    <submittedName>
        <fullName evidence="1">Uncharacterized protein</fullName>
    </submittedName>
</protein>
<sequence length="305" mass="34936">MTIENIEIKELPKTYISKEHIKQLERMFLSADFKFGFDIVDEDVADILTTFVSAYHEGDWSICHIDYGIDDPSVHAVRALCQKLNIYYDIKENESESEITLYLPRSTDPLSVQQAADDSKRQLIDFASQVSSGFELGRFGFICEGMLRSRGLEVSENVMIWCTMDGITVLTEYCHGRLFNFYGEMTESLIQELVIEYHFDTFINKASVVIPPSSNKTAVTHPLFVKRVSYDQSFFGNVWTGLTQQHLKMILEEFKEYHVYSLVSTKNGYSLLEGMQVNCIGFLLTRCYISIPEGLELPKRIIGNS</sequence>
<organism evidence="1 2">
    <name type="scientific">Paenibacillus odorifer</name>
    <dbReference type="NCBI Taxonomy" id="189426"/>
    <lineage>
        <taxon>Bacteria</taxon>
        <taxon>Bacillati</taxon>
        <taxon>Bacillota</taxon>
        <taxon>Bacilli</taxon>
        <taxon>Bacillales</taxon>
        <taxon>Paenibacillaceae</taxon>
        <taxon>Paenibacillus</taxon>
    </lineage>
</organism>
<dbReference type="EMBL" id="MKQP01000043">
    <property type="protein sequence ID" value="OMD26269.1"/>
    <property type="molecule type" value="Genomic_DNA"/>
</dbReference>
<evidence type="ECO:0000313" key="2">
    <source>
        <dbReference type="Proteomes" id="UP000187465"/>
    </source>
</evidence>
<gene>
    <name evidence="1" type="ORF">BJP51_27705</name>
</gene>
<evidence type="ECO:0000313" key="1">
    <source>
        <dbReference type="EMBL" id="OMD26269.1"/>
    </source>
</evidence>
<dbReference type="Proteomes" id="UP000187465">
    <property type="component" value="Unassembled WGS sequence"/>
</dbReference>
<comment type="caution">
    <text evidence="1">The sequence shown here is derived from an EMBL/GenBank/DDBJ whole genome shotgun (WGS) entry which is preliminary data.</text>
</comment>